<dbReference type="InterPro" id="IPR035965">
    <property type="entry name" value="PAS-like_dom_sf"/>
</dbReference>
<dbReference type="CDD" id="cd00130">
    <property type="entry name" value="PAS"/>
    <property type="match status" value="1"/>
</dbReference>
<dbReference type="Gene3D" id="3.30.450.40">
    <property type="match status" value="1"/>
</dbReference>
<feature type="region of interest" description="Disordered" evidence="9">
    <location>
        <begin position="637"/>
        <end position="659"/>
    </location>
</feature>
<evidence type="ECO:0000256" key="8">
    <source>
        <dbReference type="PROSITE-ProRule" id="PRU00169"/>
    </source>
</evidence>
<evidence type="ECO:0000256" key="9">
    <source>
        <dbReference type="SAM" id="MobiDB-lite"/>
    </source>
</evidence>
<evidence type="ECO:0000313" key="16">
    <source>
        <dbReference type="Proteomes" id="UP000631312"/>
    </source>
</evidence>
<dbReference type="SUPFAM" id="SSF55781">
    <property type="entry name" value="GAF domain-like"/>
    <property type="match status" value="1"/>
</dbReference>
<dbReference type="PROSITE" id="PS50109">
    <property type="entry name" value="HIS_KIN"/>
    <property type="match status" value="1"/>
</dbReference>
<organism evidence="14 15">
    <name type="scientific">Actinoplanes lobatus</name>
    <dbReference type="NCBI Taxonomy" id="113568"/>
    <lineage>
        <taxon>Bacteria</taxon>
        <taxon>Bacillati</taxon>
        <taxon>Actinomycetota</taxon>
        <taxon>Actinomycetes</taxon>
        <taxon>Micromonosporales</taxon>
        <taxon>Micromonosporaceae</taxon>
        <taxon>Actinoplanes</taxon>
    </lineage>
</organism>
<evidence type="ECO:0000259" key="11">
    <source>
        <dbReference type="PROSITE" id="PS50110"/>
    </source>
</evidence>
<accession>A0A7W7HHJ5</accession>
<dbReference type="InterPro" id="IPR000014">
    <property type="entry name" value="PAS"/>
</dbReference>
<feature type="modified residue" description="4-aspartylphosphate" evidence="8">
    <location>
        <position position="52"/>
    </location>
</feature>
<dbReference type="AlphaFoldDB" id="A0A7W7HHJ5"/>
<dbReference type="Gene3D" id="1.10.287.130">
    <property type="match status" value="1"/>
</dbReference>
<comment type="caution">
    <text evidence="14">The sequence shown here is derived from an EMBL/GenBank/DDBJ whole genome shotgun (WGS) entry which is preliminary data.</text>
</comment>
<dbReference type="PROSITE" id="PS50110">
    <property type="entry name" value="RESPONSE_REGULATORY"/>
    <property type="match status" value="1"/>
</dbReference>
<keyword evidence="4 8" id="KW-0597">Phosphoprotein</keyword>
<evidence type="ECO:0000313" key="13">
    <source>
        <dbReference type="EMBL" id="GIE44157.1"/>
    </source>
</evidence>
<dbReference type="Pfam" id="PF02518">
    <property type="entry name" value="HATPase_c"/>
    <property type="match status" value="1"/>
</dbReference>
<dbReference type="NCBIfam" id="TIGR00229">
    <property type="entry name" value="sensory_box"/>
    <property type="match status" value="1"/>
</dbReference>
<dbReference type="RefSeq" id="WP_188122779.1">
    <property type="nucleotide sequence ID" value="NZ_BOMP01000120.1"/>
</dbReference>
<dbReference type="InterPro" id="IPR003661">
    <property type="entry name" value="HisK_dim/P_dom"/>
</dbReference>
<dbReference type="InterPro" id="IPR036890">
    <property type="entry name" value="HATPase_C_sf"/>
</dbReference>
<dbReference type="InterPro" id="IPR036097">
    <property type="entry name" value="HisK_dim/P_sf"/>
</dbReference>
<dbReference type="SUPFAM" id="SSF52172">
    <property type="entry name" value="CheY-like"/>
    <property type="match status" value="1"/>
</dbReference>
<dbReference type="PANTHER" id="PTHR43547:SF2">
    <property type="entry name" value="HYBRID SIGNAL TRANSDUCTION HISTIDINE KINASE C"/>
    <property type="match status" value="1"/>
</dbReference>
<dbReference type="SMART" id="SM00065">
    <property type="entry name" value="GAF"/>
    <property type="match status" value="1"/>
</dbReference>
<dbReference type="SUPFAM" id="SSF55785">
    <property type="entry name" value="PYP-like sensor domain (PAS domain)"/>
    <property type="match status" value="1"/>
</dbReference>
<dbReference type="Gene3D" id="3.30.450.20">
    <property type="entry name" value="PAS domain"/>
    <property type="match status" value="1"/>
</dbReference>
<proteinExistence type="predicted"/>
<dbReference type="PRINTS" id="PR00344">
    <property type="entry name" value="BCTRLSENSOR"/>
</dbReference>
<keyword evidence="6" id="KW-0418">Kinase</keyword>
<dbReference type="Gene3D" id="3.30.565.10">
    <property type="entry name" value="Histidine kinase-like ATPase, C-terminal domain"/>
    <property type="match status" value="1"/>
</dbReference>
<dbReference type="SMART" id="SM00448">
    <property type="entry name" value="REC"/>
    <property type="match status" value="1"/>
</dbReference>
<dbReference type="CDD" id="cd00075">
    <property type="entry name" value="HATPase"/>
    <property type="match status" value="1"/>
</dbReference>
<evidence type="ECO:0000313" key="15">
    <source>
        <dbReference type="Proteomes" id="UP000590511"/>
    </source>
</evidence>
<name>A0A7W7HHJ5_9ACTN</name>
<protein>
    <recommendedName>
        <fullName evidence="3">histidine kinase</fullName>
        <ecNumber evidence="3">2.7.13.3</ecNumber>
    </recommendedName>
</protein>
<keyword evidence="16" id="KW-1185">Reference proteome</keyword>
<comment type="subcellular location">
    <subcellularLocation>
        <location evidence="2">Cell membrane</location>
    </subcellularLocation>
</comment>
<sequence length="659" mass="70406">MAAVLIVEDDQERQAVIAEVVGRFGHQVVLAGDGRAALTAAFAHRPDLIIADVDAPHLDGARMCRGLREHPTTADVPVVLITAHQPPGDTALAEAEAVAVVPKPFSAEDLTETLRGCLEGTAGTRVGPAFTEALLRSLDAGVVACDLEGRLVVINQPVRDFFGDDSLGVPARDWAERFGLRREDGSPLDPDDVALYRALRGEEVQHDVILAHDRQDRPRWFAVNARPVRDAAGHVLGAVAAVHDVTAEHHQHQYERCKSEVLKALVHAPDTASAGAQVLRAMADGLGWPFLRLWLVDPVTDRLRPAVTHLAPGSPPIELPSVLDRGEGMVGSCWERGEPIWVPDLQAPGSPVLSRFAEAGHYRAALAVPVSSAEKVVGVLSCFILEYQDPDPALKVLLTGIAGHLGAYLERRRAEELSHQLAASVGEYIALVGHELRTPLTSIGTYTDLIAEEPDQTTVGEIRELLTVIERNNARLRSLVERLLDLSALESGQAELITAEVDLASVVTAAAAGFSVRLDLPERLTVPGDRDRLRQVAENLIGNAVKHSPEGGVVRVSLTADEDAAVLTVTDSGIGIPADERDRLFARLYRASNARHSDIPGAGLGLALSRAIVELHGGSITLDENDGGGTVATVRLPRRPGTIGPARPGRPDETLGGNH</sequence>
<feature type="domain" description="PAC" evidence="12">
    <location>
        <begin position="204"/>
        <end position="257"/>
    </location>
</feature>
<evidence type="ECO:0000256" key="2">
    <source>
        <dbReference type="ARBA" id="ARBA00004236"/>
    </source>
</evidence>
<dbReference type="InterPro" id="IPR029016">
    <property type="entry name" value="GAF-like_dom_sf"/>
</dbReference>
<dbReference type="GO" id="GO:0005886">
    <property type="term" value="C:plasma membrane"/>
    <property type="evidence" value="ECO:0007669"/>
    <property type="project" value="UniProtKB-SubCell"/>
</dbReference>
<evidence type="ECO:0000259" key="10">
    <source>
        <dbReference type="PROSITE" id="PS50109"/>
    </source>
</evidence>
<evidence type="ECO:0000256" key="6">
    <source>
        <dbReference type="ARBA" id="ARBA00022777"/>
    </source>
</evidence>
<dbReference type="Pfam" id="PF13185">
    <property type="entry name" value="GAF_2"/>
    <property type="match status" value="1"/>
</dbReference>
<dbReference type="PANTHER" id="PTHR43547">
    <property type="entry name" value="TWO-COMPONENT HISTIDINE KINASE"/>
    <property type="match status" value="1"/>
</dbReference>
<dbReference type="Proteomes" id="UP000590511">
    <property type="component" value="Unassembled WGS sequence"/>
</dbReference>
<evidence type="ECO:0000256" key="5">
    <source>
        <dbReference type="ARBA" id="ARBA00022679"/>
    </source>
</evidence>
<dbReference type="PROSITE" id="PS50113">
    <property type="entry name" value="PAC"/>
    <property type="match status" value="1"/>
</dbReference>
<gene>
    <name evidence="13" type="ORF">Alo02nite_70550</name>
    <name evidence="14" type="ORF">BJ964_004788</name>
</gene>
<dbReference type="FunFam" id="3.30.565.10:FF:000006">
    <property type="entry name" value="Sensor histidine kinase WalK"/>
    <property type="match status" value="1"/>
</dbReference>
<dbReference type="Pfam" id="PF00512">
    <property type="entry name" value="HisKA"/>
    <property type="match status" value="1"/>
</dbReference>
<dbReference type="EMBL" id="BOMP01000120">
    <property type="protein sequence ID" value="GIE44157.1"/>
    <property type="molecule type" value="Genomic_DNA"/>
</dbReference>
<dbReference type="InterPro" id="IPR003594">
    <property type="entry name" value="HATPase_dom"/>
</dbReference>
<dbReference type="SMART" id="SM00388">
    <property type="entry name" value="HisKA"/>
    <property type="match status" value="1"/>
</dbReference>
<evidence type="ECO:0000256" key="7">
    <source>
        <dbReference type="ARBA" id="ARBA00023012"/>
    </source>
</evidence>
<dbReference type="EMBL" id="JACHNC010000001">
    <property type="protein sequence ID" value="MBB4750627.1"/>
    <property type="molecule type" value="Genomic_DNA"/>
</dbReference>
<dbReference type="InterPro" id="IPR005467">
    <property type="entry name" value="His_kinase_dom"/>
</dbReference>
<dbReference type="SUPFAM" id="SSF47384">
    <property type="entry name" value="Homodimeric domain of signal transducing histidine kinase"/>
    <property type="match status" value="1"/>
</dbReference>
<evidence type="ECO:0000256" key="4">
    <source>
        <dbReference type="ARBA" id="ARBA00022553"/>
    </source>
</evidence>
<dbReference type="EC" id="2.7.13.3" evidence="3"/>
<dbReference type="SMART" id="SM00387">
    <property type="entry name" value="HATPase_c"/>
    <property type="match status" value="1"/>
</dbReference>
<keyword evidence="7" id="KW-0902">Two-component regulatory system</keyword>
<reference evidence="14 15" key="1">
    <citation type="submission" date="2020-08" db="EMBL/GenBank/DDBJ databases">
        <title>Sequencing the genomes of 1000 actinobacteria strains.</title>
        <authorList>
            <person name="Klenk H.-P."/>
        </authorList>
    </citation>
    <scope>NUCLEOTIDE SEQUENCE [LARGE SCALE GENOMIC DNA]</scope>
    <source>
        <strain evidence="14 15">DSM 43150</strain>
    </source>
</reference>
<dbReference type="InterPro" id="IPR004358">
    <property type="entry name" value="Sig_transdc_His_kin-like_C"/>
</dbReference>
<dbReference type="GO" id="GO:0000155">
    <property type="term" value="F:phosphorelay sensor kinase activity"/>
    <property type="evidence" value="ECO:0007669"/>
    <property type="project" value="InterPro"/>
</dbReference>
<dbReference type="InterPro" id="IPR003018">
    <property type="entry name" value="GAF"/>
</dbReference>
<evidence type="ECO:0000256" key="3">
    <source>
        <dbReference type="ARBA" id="ARBA00012438"/>
    </source>
</evidence>
<feature type="domain" description="Response regulatory" evidence="11">
    <location>
        <begin position="3"/>
        <end position="118"/>
    </location>
</feature>
<dbReference type="Pfam" id="PF08448">
    <property type="entry name" value="PAS_4"/>
    <property type="match status" value="1"/>
</dbReference>
<dbReference type="InterPro" id="IPR000700">
    <property type="entry name" value="PAS-assoc_C"/>
</dbReference>
<reference evidence="13 16" key="2">
    <citation type="submission" date="2021-01" db="EMBL/GenBank/DDBJ databases">
        <title>Whole genome shotgun sequence of Actinoplanes lobatus NBRC 12513.</title>
        <authorList>
            <person name="Komaki H."/>
            <person name="Tamura T."/>
        </authorList>
    </citation>
    <scope>NUCLEOTIDE SEQUENCE [LARGE SCALE GENOMIC DNA]</scope>
    <source>
        <strain evidence="13 16">NBRC 12513</strain>
    </source>
</reference>
<dbReference type="Gene3D" id="3.40.50.2300">
    <property type="match status" value="1"/>
</dbReference>
<evidence type="ECO:0000259" key="12">
    <source>
        <dbReference type="PROSITE" id="PS50113"/>
    </source>
</evidence>
<dbReference type="InterPro" id="IPR011006">
    <property type="entry name" value="CheY-like_superfamily"/>
</dbReference>
<dbReference type="Proteomes" id="UP000631312">
    <property type="component" value="Unassembled WGS sequence"/>
</dbReference>
<dbReference type="CDD" id="cd00082">
    <property type="entry name" value="HisKA"/>
    <property type="match status" value="1"/>
</dbReference>
<dbReference type="InterPro" id="IPR013656">
    <property type="entry name" value="PAS_4"/>
</dbReference>
<evidence type="ECO:0000256" key="1">
    <source>
        <dbReference type="ARBA" id="ARBA00000085"/>
    </source>
</evidence>
<keyword evidence="5" id="KW-0808">Transferase</keyword>
<feature type="domain" description="Histidine kinase" evidence="10">
    <location>
        <begin position="431"/>
        <end position="640"/>
    </location>
</feature>
<dbReference type="InterPro" id="IPR001789">
    <property type="entry name" value="Sig_transdc_resp-reg_receiver"/>
</dbReference>
<dbReference type="SUPFAM" id="SSF55874">
    <property type="entry name" value="ATPase domain of HSP90 chaperone/DNA topoisomerase II/histidine kinase"/>
    <property type="match status" value="1"/>
</dbReference>
<comment type="catalytic activity">
    <reaction evidence="1">
        <text>ATP + protein L-histidine = ADP + protein N-phospho-L-histidine.</text>
        <dbReference type="EC" id="2.7.13.3"/>
    </reaction>
</comment>
<evidence type="ECO:0000313" key="14">
    <source>
        <dbReference type="EMBL" id="MBB4750627.1"/>
    </source>
</evidence>
<dbReference type="Pfam" id="PF00072">
    <property type="entry name" value="Response_reg"/>
    <property type="match status" value="1"/>
</dbReference>